<evidence type="ECO:0000313" key="3">
    <source>
        <dbReference type="Proteomes" id="UP000624703"/>
    </source>
</evidence>
<sequence>MKKFLFSVAAIVGLLGMVSCDRHEWSETKVLFETHDDEHGEHAEGHGDEAAGDHGDAHKEEKHEQPAH</sequence>
<dbReference type="PROSITE" id="PS51257">
    <property type="entry name" value="PROKAR_LIPOPROTEIN"/>
    <property type="match status" value="1"/>
</dbReference>
<gene>
    <name evidence="2" type="ORF">JIN82_15745</name>
</gene>
<organism evidence="2 3">
    <name type="scientific">Persicirhabdus sediminis</name>
    <dbReference type="NCBI Taxonomy" id="454144"/>
    <lineage>
        <taxon>Bacteria</taxon>
        <taxon>Pseudomonadati</taxon>
        <taxon>Verrucomicrobiota</taxon>
        <taxon>Verrucomicrobiia</taxon>
        <taxon>Verrucomicrobiales</taxon>
        <taxon>Verrucomicrobiaceae</taxon>
        <taxon>Persicirhabdus</taxon>
    </lineage>
</organism>
<dbReference type="Proteomes" id="UP000624703">
    <property type="component" value="Unassembled WGS sequence"/>
</dbReference>
<feature type="region of interest" description="Disordered" evidence="1">
    <location>
        <begin position="31"/>
        <end position="68"/>
    </location>
</feature>
<keyword evidence="3" id="KW-1185">Reference proteome</keyword>
<name>A0A8J7SPW7_9BACT</name>
<dbReference type="EMBL" id="JAENIM010000046">
    <property type="protein sequence ID" value="MBK1792618.1"/>
    <property type="molecule type" value="Genomic_DNA"/>
</dbReference>
<evidence type="ECO:0000256" key="1">
    <source>
        <dbReference type="SAM" id="MobiDB-lite"/>
    </source>
</evidence>
<evidence type="ECO:0000313" key="2">
    <source>
        <dbReference type="EMBL" id="MBK1792618.1"/>
    </source>
</evidence>
<dbReference type="AlphaFoldDB" id="A0A8J7SPW7"/>
<comment type="caution">
    <text evidence="2">The sequence shown here is derived from an EMBL/GenBank/DDBJ whole genome shotgun (WGS) entry which is preliminary data.</text>
</comment>
<accession>A0A8J7SPW7</accession>
<protein>
    <submittedName>
        <fullName evidence="2">Uncharacterized protein</fullName>
    </submittedName>
</protein>
<proteinExistence type="predicted"/>
<dbReference type="RefSeq" id="WP_200312629.1">
    <property type="nucleotide sequence ID" value="NZ_JAENIM010000046.1"/>
</dbReference>
<reference evidence="2" key="1">
    <citation type="submission" date="2021-01" db="EMBL/GenBank/DDBJ databases">
        <title>Modified the classification status of verrucomicrobia.</title>
        <authorList>
            <person name="Feng X."/>
        </authorList>
    </citation>
    <scope>NUCLEOTIDE SEQUENCE</scope>
    <source>
        <strain evidence="2">_KCTC 22039</strain>
    </source>
</reference>